<sequence length="35" mass="3831">MRGYAMTAIVAPVLITTFLVVLYMIAPKLAGYITK</sequence>
<keyword evidence="1" id="KW-0472">Membrane</keyword>
<keyword evidence="3" id="KW-1185">Reference proteome</keyword>
<organism evidence="2 3">
    <name type="scientific">Rhodococcus phage ReqiPepy6</name>
    <dbReference type="NCBI Taxonomy" id="691965"/>
    <lineage>
        <taxon>Viruses</taxon>
        <taxon>Duplodnaviria</taxon>
        <taxon>Heunggongvirae</taxon>
        <taxon>Uroviricota</taxon>
        <taxon>Caudoviricetes</taxon>
        <taxon>Pepyhexavirus</taxon>
        <taxon>Pepyhexavirus pepy6</taxon>
    </lineage>
</organism>
<keyword evidence="1" id="KW-0812">Transmembrane</keyword>
<dbReference type="RefSeq" id="YP_009017664.1">
    <property type="nucleotide sequence ID" value="NC_023735.1"/>
</dbReference>
<dbReference type="KEGG" id="vg:18565627"/>
<reference evidence="2 3" key="1">
    <citation type="journal article" date="2011" name="Appl. Environ. Microbiol.">
        <title>Genomic and functional analyses of Rhodococcus equi phages ReqiPepy6, ReqiPoco6, ReqiPine5, and ReqiDocB7.</title>
        <authorList>
            <person name="Summer E.J."/>
            <person name="Liu M."/>
            <person name="Gill J.J."/>
            <person name="Grant M."/>
            <person name="Chan-Cortes T.N."/>
            <person name="Ferguson L."/>
            <person name="Janes C."/>
            <person name="Lange K."/>
            <person name="Bertoli M."/>
            <person name="Moore C."/>
            <person name="Orchard R.C."/>
            <person name="Cohen N."/>
            <person name="Young R."/>
        </authorList>
    </citation>
    <scope>NUCLEOTIDE SEQUENCE [LARGE SCALE GENOMIC DNA]</scope>
</reference>
<name>D4P7G1_9CAUD</name>
<dbReference type="OrthoDB" id="40302at10239"/>
<accession>D4P7G1</accession>
<evidence type="ECO:0000256" key="1">
    <source>
        <dbReference type="SAM" id="Phobius"/>
    </source>
</evidence>
<keyword evidence="1" id="KW-1133">Transmembrane helix</keyword>
<dbReference type="Proteomes" id="UP000002347">
    <property type="component" value="Segment"/>
</dbReference>
<feature type="transmembrane region" description="Helical" evidence="1">
    <location>
        <begin position="6"/>
        <end position="26"/>
    </location>
</feature>
<gene>
    <name evidence="2" type="ORF">Pepy6gene050</name>
</gene>
<evidence type="ECO:0000313" key="3">
    <source>
        <dbReference type="Proteomes" id="UP000002347"/>
    </source>
</evidence>
<dbReference type="GeneID" id="18565627"/>
<protein>
    <submittedName>
        <fullName evidence="2">Gp050</fullName>
    </submittedName>
</protein>
<evidence type="ECO:0000313" key="2">
    <source>
        <dbReference type="EMBL" id="ADD80941.1"/>
    </source>
</evidence>
<proteinExistence type="predicted"/>
<dbReference type="EMBL" id="GU580941">
    <property type="protein sequence ID" value="ADD80941.1"/>
    <property type="molecule type" value="Genomic_DNA"/>
</dbReference>